<organism evidence="1 2">
    <name type="scientific">Solanum bulbocastanum</name>
    <name type="common">Wild potato</name>
    <dbReference type="NCBI Taxonomy" id="147425"/>
    <lineage>
        <taxon>Eukaryota</taxon>
        <taxon>Viridiplantae</taxon>
        <taxon>Streptophyta</taxon>
        <taxon>Embryophyta</taxon>
        <taxon>Tracheophyta</taxon>
        <taxon>Spermatophyta</taxon>
        <taxon>Magnoliopsida</taxon>
        <taxon>eudicotyledons</taxon>
        <taxon>Gunneridae</taxon>
        <taxon>Pentapetalae</taxon>
        <taxon>asterids</taxon>
        <taxon>lamiids</taxon>
        <taxon>Solanales</taxon>
        <taxon>Solanaceae</taxon>
        <taxon>Solanoideae</taxon>
        <taxon>Solaneae</taxon>
        <taxon>Solanum</taxon>
    </lineage>
</organism>
<sequence length="32" mass="3722">MVKHTNPRSVTRLEKAEDGRFFICICSSLRLN</sequence>
<evidence type="ECO:0000313" key="2">
    <source>
        <dbReference type="Proteomes" id="UP001371456"/>
    </source>
</evidence>
<evidence type="ECO:0000313" key="1">
    <source>
        <dbReference type="EMBL" id="KAK6796053.1"/>
    </source>
</evidence>
<protein>
    <submittedName>
        <fullName evidence="1">Uncharacterized protein</fullName>
    </submittedName>
</protein>
<gene>
    <name evidence="1" type="ORF">RDI58_009508</name>
</gene>
<accession>A0AAN8TWU7</accession>
<reference evidence="1 2" key="1">
    <citation type="submission" date="2024-02" db="EMBL/GenBank/DDBJ databases">
        <title>de novo genome assembly of Solanum bulbocastanum strain 11H21.</title>
        <authorList>
            <person name="Hosaka A.J."/>
        </authorList>
    </citation>
    <scope>NUCLEOTIDE SEQUENCE [LARGE SCALE GENOMIC DNA]</scope>
    <source>
        <tissue evidence="1">Young leaves</tissue>
    </source>
</reference>
<name>A0AAN8TWU7_SOLBU</name>
<comment type="caution">
    <text evidence="1">The sequence shown here is derived from an EMBL/GenBank/DDBJ whole genome shotgun (WGS) entry which is preliminary data.</text>
</comment>
<dbReference type="Proteomes" id="UP001371456">
    <property type="component" value="Unassembled WGS sequence"/>
</dbReference>
<keyword evidence="2" id="KW-1185">Reference proteome</keyword>
<proteinExistence type="predicted"/>
<dbReference type="AlphaFoldDB" id="A0AAN8TWU7"/>
<dbReference type="EMBL" id="JBANQN010000003">
    <property type="protein sequence ID" value="KAK6796053.1"/>
    <property type="molecule type" value="Genomic_DNA"/>
</dbReference>